<evidence type="ECO:0000256" key="13">
    <source>
        <dbReference type="ARBA" id="ARBA00022777"/>
    </source>
</evidence>
<keyword evidence="11" id="KW-0808">Transferase</keyword>
<comment type="catalytic activity">
    <reaction evidence="3">
        <text>adenosylcob(III)inamide + GTP = adenosylcob(III)inamide phosphate + GDP + H(+)</text>
        <dbReference type="Rhea" id="RHEA:15765"/>
        <dbReference type="ChEBI" id="CHEBI:2480"/>
        <dbReference type="ChEBI" id="CHEBI:15378"/>
        <dbReference type="ChEBI" id="CHEBI:37565"/>
        <dbReference type="ChEBI" id="CHEBI:58189"/>
        <dbReference type="ChEBI" id="CHEBI:58502"/>
        <dbReference type="EC" id="2.7.1.156"/>
    </reaction>
</comment>
<keyword evidence="13 18" id="KW-0418">Kinase</keyword>
<protein>
    <recommendedName>
        <fullName evidence="16">Adenosylcobinamide kinase</fullName>
        <ecNumber evidence="8">2.7.1.156</ecNumber>
        <ecNumber evidence="9">2.7.7.62</ecNumber>
    </recommendedName>
    <alternativeName>
        <fullName evidence="17">Adenosylcobinamide-phosphate guanylyltransferase</fullName>
    </alternativeName>
</protein>
<comment type="catalytic activity">
    <reaction evidence="2">
        <text>adenosylcob(III)inamide phosphate + GTP + H(+) = adenosylcob(III)inamide-GDP + diphosphate</text>
        <dbReference type="Rhea" id="RHEA:22712"/>
        <dbReference type="ChEBI" id="CHEBI:15378"/>
        <dbReference type="ChEBI" id="CHEBI:33019"/>
        <dbReference type="ChEBI" id="CHEBI:37565"/>
        <dbReference type="ChEBI" id="CHEBI:58502"/>
        <dbReference type="ChEBI" id="CHEBI:60487"/>
        <dbReference type="EC" id="2.7.7.62"/>
    </reaction>
</comment>
<name>A0ABV6GD06_9BACI</name>
<evidence type="ECO:0000256" key="7">
    <source>
        <dbReference type="ARBA" id="ARBA00007490"/>
    </source>
</evidence>
<evidence type="ECO:0000256" key="15">
    <source>
        <dbReference type="ARBA" id="ARBA00023134"/>
    </source>
</evidence>
<evidence type="ECO:0000256" key="17">
    <source>
        <dbReference type="ARBA" id="ARBA00030571"/>
    </source>
</evidence>
<evidence type="ECO:0000256" key="2">
    <source>
        <dbReference type="ARBA" id="ARBA00000711"/>
    </source>
</evidence>
<evidence type="ECO:0000313" key="18">
    <source>
        <dbReference type="EMBL" id="MFC0271552.1"/>
    </source>
</evidence>
<proteinExistence type="inferred from homology"/>
<comment type="pathway">
    <text evidence="6">Cofactor biosynthesis; adenosylcobalamin biosynthesis; adenosylcobalamin from cob(II)yrinate a,c-diamide: step 5/7.</text>
</comment>
<evidence type="ECO:0000256" key="4">
    <source>
        <dbReference type="ARBA" id="ARBA00003889"/>
    </source>
</evidence>
<reference evidence="18 19" key="1">
    <citation type="submission" date="2024-09" db="EMBL/GenBank/DDBJ databases">
        <authorList>
            <person name="Sun Q."/>
            <person name="Mori K."/>
        </authorList>
    </citation>
    <scope>NUCLEOTIDE SEQUENCE [LARGE SCALE GENOMIC DNA]</scope>
    <source>
        <strain evidence="18 19">CCM 7228</strain>
    </source>
</reference>
<evidence type="ECO:0000256" key="3">
    <source>
        <dbReference type="ARBA" id="ARBA00001522"/>
    </source>
</evidence>
<dbReference type="InterPro" id="IPR027417">
    <property type="entry name" value="P-loop_NTPase"/>
</dbReference>
<evidence type="ECO:0000256" key="10">
    <source>
        <dbReference type="ARBA" id="ARBA00022573"/>
    </source>
</evidence>
<dbReference type="GO" id="GO:0016779">
    <property type="term" value="F:nucleotidyltransferase activity"/>
    <property type="evidence" value="ECO:0007669"/>
    <property type="project" value="UniProtKB-KW"/>
</dbReference>
<dbReference type="CDD" id="cd00544">
    <property type="entry name" value="CobU"/>
    <property type="match status" value="1"/>
</dbReference>
<comment type="function">
    <text evidence="4">Catalyzes ATP-dependent phosphorylation of adenosylcobinamide and addition of GMP to adenosylcobinamide phosphate.</text>
</comment>
<keyword evidence="14" id="KW-0067">ATP-binding</keyword>
<evidence type="ECO:0000256" key="1">
    <source>
        <dbReference type="ARBA" id="ARBA00000312"/>
    </source>
</evidence>
<dbReference type="InterPro" id="IPR003203">
    <property type="entry name" value="CobU/CobP"/>
</dbReference>
<keyword evidence="12" id="KW-0547">Nucleotide-binding</keyword>
<sequence length="202" mass="22999">MILFISGGVRSGKSHFAEQMAITLAGSSKQLHYVATSHLYDDEMKRRIQKHKHDRNSSKYLWKTWEFQRDLSQLVKYISKQDVVLVDCLTTLVANELFDSEIAFQQQSVHDTVFSSIQELAQASHDLLLVSNEIFSSVNPYDDSTIHYMKELGKLHIKTVELADCAYVVENGIPLCKKSASALFSPDQHKAILNRRRSLPSI</sequence>
<evidence type="ECO:0000256" key="16">
    <source>
        <dbReference type="ARBA" id="ARBA00029570"/>
    </source>
</evidence>
<dbReference type="PIRSF" id="PIRSF006135">
    <property type="entry name" value="CobU"/>
    <property type="match status" value="1"/>
</dbReference>
<evidence type="ECO:0000256" key="6">
    <source>
        <dbReference type="ARBA" id="ARBA00005159"/>
    </source>
</evidence>
<dbReference type="SUPFAM" id="SSF52540">
    <property type="entry name" value="P-loop containing nucleoside triphosphate hydrolases"/>
    <property type="match status" value="1"/>
</dbReference>
<dbReference type="PANTHER" id="PTHR34848">
    <property type="match status" value="1"/>
</dbReference>
<comment type="pathway">
    <text evidence="5">Cofactor biosynthesis; adenosylcobalamin biosynthesis; adenosylcobalamin from cob(II)yrinate a,c-diamide: step 6/7.</text>
</comment>
<evidence type="ECO:0000256" key="14">
    <source>
        <dbReference type="ARBA" id="ARBA00022840"/>
    </source>
</evidence>
<dbReference type="Gene3D" id="3.40.50.300">
    <property type="entry name" value="P-loop containing nucleotide triphosphate hydrolases"/>
    <property type="match status" value="1"/>
</dbReference>
<evidence type="ECO:0000313" key="19">
    <source>
        <dbReference type="Proteomes" id="UP001589854"/>
    </source>
</evidence>
<keyword evidence="18" id="KW-0548">Nucleotidyltransferase</keyword>
<dbReference type="EC" id="2.7.7.62" evidence="9"/>
<evidence type="ECO:0000256" key="5">
    <source>
        <dbReference type="ARBA" id="ARBA00004692"/>
    </source>
</evidence>
<gene>
    <name evidence="18" type="ORF">ACFFIX_08800</name>
</gene>
<evidence type="ECO:0000256" key="8">
    <source>
        <dbReference type="ARBA" id="ARBA00012016"/>
    </source>
</evidence>
<keyword evidence="15" id="KW-0342">GTP-binding</keyword>
<comment type="caution">
    <text evidence="18">The sequence shown here is derived from an EMBL/GenBank/DDBJ whole genome shotgun (WGS) entry which is preliminary data.</text>
</comment>
<evidence type="ECO:0000256" key="11">
    <source>
        <dbReference type="ARBA" id="ARBA00022679"/>
    </source>
</evidence>
<dbReference type="Pfam" id="PF02283">
    <property type="entry name" value="CobU"/>
    <property type="match status" value="1"/>
</dbReference>
<organism evidence="18 19">
    <name type="scientific">Metabacillus herbersteinensis</name>
    <dbReference type="NCBI Taxonomy" id="283816"/>
    <lineage>
        <taxon>Bacteria</taxon>
        <taxon>Bacillati</taxon>
        <taxon>Bacillota</taxon>
        <taxon>Bacilli</taxon>
        <taxon>Bacillales</taxon>
        <taxon>Bacillaceae</taxon>
        <taxon>Metabacillus</taxon>
    </lineage>
</organism>
<comment type="catalytic activity">
    <reaction evidence="1">
        <text>adenosylcob(III)inamide + ATP = adenosylcob(III)inamide phosphate + ADP + H(+)</text>
        <dbReference type="Rhea" id="RHEA:15769"/>
        <dbReference type="ChEBI" id="CHEBI:2480"/>
        <dbReference type="ChEBI" id="CHEBI:15378"/>
        <dbReference type="ChEBI" id="CHEBI:30616"/>
        <dbReference type="ChEBI" id="CHEBI:58502"/>
        <dbReference type="ChEBI" id="CHEBI:456216"/>
        <dbReference type="EC" id="2.7.1.156"/>
    </reaction>
</comment>
<comment type="similarity">
    <text evidence="7">Belongs to the CobU/CobP family.</text>
</comment>
<evidence type="ECO:0000256" key="9">
    <source>
        <dbReference type="ARBA" id="ARBA00012523"/>
    </source>
</evidence>
<evidence type="ECO:0000256" key="12">
    <source>
        <dbReference type="ARBA" id="ARBA00022741"/>
    </source>
</evidence>
<dbReference type="EC" id="2.7.1.156" evidence="8"/>
<keyword evidence="19" id="KW-1185">Reference proteome</keyword>
<dbReference type="Proteomes" id="UP001589854">
    <property type="component" value="Unassembled WGS sequence"/>
</dbReference>
<dbReference type="EMBL" id="JBHLVO010000005">
    <property type="protein sequence ID" value="MFC0271552.1"/>
    <property type="molecule type" value="Genomic_DNA"/>
</dbReference>
<accession>A0ABV6GD06</accession>
<dbReference type="PANTHER" id="PTHR34848:SF1">
    <property type="entry name" value="BIFUNCTIONAL ADENOSYLCOBALAMIN BIOSYNTHESIS PROTEIN COBU"/>
    <property type="match status" value="1"/>
</dbReference>
<keyword evidence="10" id="KW-0169">Cobalamin biosynthesis</keyword>
<dbReference type="GO" id="GO:0016301">
    <property type="term" value="F:kinase activity"/>
    <property type="evidence" value="ECO:0007669"/>
    <property type="project" value="UniProtKB-KW"/>
</dbReference>